<dbReference type="Proteomes" id="UP000192980">
    <property type="component" value="Unassembled WGS sequence"/>
</dbReference>
<dbReference type="InterPro" id="IPR015590">
    <property type="entry name" value="Aldehyde_DH_dom"/>
</dbReference>
<dbReference type="CDD" id="cd07129">
    <property type="entry name" value="ALDH_KGSADH"/>
    <property type="match status" value="1"/>
</dbReference>
<dbReference type="Gene3D" id="3.40.309.10">
    <property type="entry name" value="Aldehyde Dehydrogenase, Chain A, domain 2"/>
    <property type="match status" value="1"/>
</dbReference>
<dbReference type="AlphaFoldDB" id="A0A1X7I5C8"/>
<evidence type="ECO:0000313" key="2">
    <source>
        <dbReference type="EMBL" id="SMG09281.1"/>
    </source>
</evidence>
<dbReference type="EMBL" id="FXAU01000001">
    <property type="protein sequence ID" value="SMG09281.1"/>
    <property type="molecule type" value="Genomic_DNA"/>
</dbReference>
<dbReference type="PANTHER" id="PTHR43353">
    <property type="entry name" value="SUCCINATE-SEMIALDEHYDE DEHYDROGENASE, MITOCHONDRIAL"/>
    <property type="match status" value="1"/>
</dbReference>
<dbReference type="STRING" id="561061.SAMN05660862_0450"/>
<feature type="domain" description="Aldehyde dehydrogenase" evidence="1">
    <location>
        <begin position="4"/>
        <end position="417"/>
    </location>
</feature>
<dbReference type="InterPro" id="IPR050740">
    <property type="entry name" value="Aldehyde_DH_Superfamily"/>
</dbReference>
<dbReference type="OrthoDB" id="9770537at2"/>
<reference evidence="2 3" key="1">
    <citation type="submission" date="2017-04" db="EMBL/GenBank/DDBJ databases">
        <authorList>
            <person name="Afonso C.L."/>
            <person name="Miller P.J."/>
            <person name="Scott M.A."/>
            <person name="Spackman E."/>
            <person name="Goraichik I."/>
            <person name="Dimitrov K.M."/>
            <person name="Suarez D.L."/>
            <person name="Swayne D.E."/>
        </authorList>
    </citation>
    <scope>NUCLEOTIDE SEQUENCE [LARGE SCALE GENOMIC DNA]</scope>
    <source>
        <strain evidence="2 3">DSM 22418</strain>
    </source>
</reference>
<dbReference type="InterPro" id="IPR044151">
    <property type="entry name" value="ALDH_KGSADH"/>
</dbReference>
<keyword evidence="3" id="KW-1185">Reference proteome</keyword>
<dbReference type="InterPro" id="IPR016162">
    <property type="entry name" value="Ald_DH_N"/>
</dbReference>
<dbReference type="PANTHER" id="PTHR43353:SF3">
    <property type="entry name" value="ALDEHYDE DEHYDROGENASE-RELATED"/>
    <property type="match status" value="1"/>
</dbReference>
<dbReference type="Pfam" id="PF00171">
    <property type="entry name" value="Aldedh"/>
    <property type="match status" value="1"/>
</dbReference>
<evidence type="ECO:0000313" key="3">
    <source>
        <dbReference type="Proteomes" id="UP000192980"/>
    </source>
</evidence>
<accession>A0A1X7I5C8</accession>
<gene>
    <name evidence="2" type="ORF">SAMN05660862_0450</name>
</gene>
<dbReference type="RefSeq" id="WP_085471330.1">
    <property type="nucleotide sequence ID" value="NZ_CP038029.1"/>
</dbReference>
<protein>
    <submittedName>
        <fullName evidence="2">NADP-dependent aldehyde dehydrogenase</fullName>
    </submittedName>
</protein>
<dbReference type="GO" id="GO:0016620">
    <property type="term" value="F:oxidoreductase activity, acting on the aldehyde or oxo group of donors, NAD or NADP as acceptor"/>
    <property type="evidence" value="ECO:0007669"/>
    <property type="project" value="InterPro"/>
</dbReference>
<sequence length="482" mass="51534">MVHEQINTIVQQSEAGYQYLQQLSLAERAALMHAIADAVEALDETLIQTAHEESALPLARLQGEKGRTVGQWRSYANAIRTGIYAEARIDKAGEGKADIRKYNKGIGPVAVFGASNFPFAFSTAGGDTASAIGAGCSVVFKEHPAHPRTSQLMAQAIAKGLASYGAPESVFTYVQGSSHAIGEALVLHPAIKAVAFTGSFQGGKALFDLGAKRAEPIPVFSEMGSVNPVFAFPEYLAANPQTLAAQYIGSLTLGVGQFCTNPGVFLAVSGEAFQAFKLAVSAEINNISEAKMLHEGIQKAYDHGKHKLTGQPEVSLLATGQVGTATLAQAAVFVTTGKAFLTNEHLSEEVFGPTGLLVECADAAEMYHILDRLSGQLTITFAATDTDVAEHKNFFMRAQEKCGRLLFNGMPTGVEVVYGMHHGGPFPATTDARFTSVGPDAVKRFLRPVSFQNWPNTFLPAELQEENPLQIARIVDGQYRID</sequence>
<dbReference type="InterPro" id="IPR016161">
    <property type="entry name" value="Ald_DH/histidinol_DH"/>
</dbReference>
<dbReference type="SUPFAM" id="SSF53720">
    <property type="entry name" value="ALDH-like"/>
    <property type="match status" value="1"/>
</dbReference>
<name>A0A1X7I5C8_9SPHI</name>
<organism evidence="2 3">
    <name type="scientific">Sphingobacterium psychroaquaticum</name>
    <dbReference type="NCBI Taxonomy" id="561061"/>
    <lineage>
        <taxon>Bacteria</taxon>
        <taxon>Pseudomonadati</taxon>
        <taxon>Bacteroidota</taxon>
        <taxon>Sphingobacteriia</taxon>
        <taxon>Sphingobacteriales</taxon>
        <taxon>Sphingobacteriaceae</taxon>
        <taxon>Sphingobacterium</taxon>
    </lineage>
</organism>
<dbReference type="Gene3D" id="3.40.605.10">
    <property type="entry name" value="Aldehyde Dehydrogenase, Chain A, domain 1"/>
    <property type="match status" value="1"/>
</dbReference>
<evidence type="ECO:0000259" key="1">
    <source>
        <dbReference type="Pfam" id="PF00171"/>
    </source>
</evidence>
<dbReference type="InterPro" id="IPR016163">
    <property type="entry name" value="Ald_DH_C"/>
</dbReference>
<proteinExistence type="predicted"/>